<evidence type="ECO:0000313" key="2">
    <source>
        <dbReference type="Proteomes" id="UP000196475"/>
    </source>
</evidence>
<evidence type="ECO:0000313" key="1">
    <source>
        <dbReference type="EMBL" id="OUM84320.1"/>
    </source>
</evidence>
<dbReference type="Proteomes" id="UP000196475">
    <property type="component" value="Unassembled WGS sequence"/>
</dbReference>
<sequence length="100" mass="11957">MTVTERPNTRLPDQDLLQDCLDTLKHLSSCYRHAATECDSQDLREVFWNILHDKLELQAATFQFMNQRGWYKPARAPQEAVQQIYRHFHPQYEAILSFYQ</sequence>
<dbReference type="EMBL" id="LZRT01000134">
    <property type="protein sequence ID" value="OUM84320.1"/>
    <property type="molecule type" value="Genomic_DNA"/>
</dbReference>
<reference evidence="2" key="1">
    <citation type="submission" date="2016-06" db="EMBL/GenBank/DDBJ databases">
        <authorList>
            <person name="Nascimento L."/>
            <person name="Pereira R.V."/>
            <person name="Martins L.F."/>
            <person name="Quaggio R.B."/>
            <person name="Silva A.M."/>
            <person name="Setubal J.C."/>
        </authorList>
    </citation>
    <scope>NUCLEOTIDE SEQUENCE [LARGE SCALE GENOMIC DNA]</scope>
</reference>
<accession>A0A1Y3PAI0</accession>
<dbReference type="Pfam" id="PF07875">
    <property type="entry name" value="Coat_F"/>
    <property type="match status" value="1"/>
</dbReference>
<proteinExistence type="predicted"/>
<protein>
    <recommendedName>
        <fullName evidence="3">Spore coat protein</fullName>
    </recommendedName>
</protein>
<organism evidence="1 2">
    <name type="scientific">Bacillus thermozeamaize</name>
    <dbReference type="NCBI Taxonomy" id="230954"/>
    <lineage>
        <taxon>Bacteria</taxon>
        <taxon>Bacillati</taxon>
        <taxon>Bacillota</taxon>
        <taxon>Bacilli</taxon>
        <taxon>Bacillales</taxon>
        <taxon>Bacillaceae</taxon>
        <taxon>Bacillus</taxon>
    </lineage>
</organism>
<gene>
    <name evidence="1" type="ORF">BAA01_04585</name>
</gene>
<dbReference type="Gene3D" id="1.20.1260.10">
    <property type="match status" value="1"/>
</dbReference>
<dbReference type="InterPro" id="IPR012851">
    <property type="entry name" value="Spore_coat_CotF-like"/>
</dbReference>
<evidence type="ECO:0008006" key="3">
    <source>
        <dbReference type="Google" id="ProtNLM"/>
    </source>
</evidence>
<comment type="caution">
    <text evidence="1">The sequence shown here is derived from an EMBL/GenBank/DDBJ whole genome shotgun (WGS) entry which is preliminary data.</text>
</comment>
<dbReference type="InterPro" id="IPR012347">
    <property type="entry name" value="Ferritin-like"/>
</dbReference>
<dbReference type="AlphaFoldDB" id="A0A1Y3PAI0"/>
<name>A0A1Y3PAI0_9BACI</name>